<reference evidence="1" key="1">
    <citation type="submission" date="2021-06" db="EMBL/GenBank/DDBJ databases">
        <authorList>
            <person name="Kallberg Y."/>
            <person name="Tangrot J."/>
            <person name="Rosling A."/>
        </authorList>
    </citation>
    <scope>NUCLEOTIDE SEQUENCE</scope>
    <source>
        <strain evidence="1">MA461A</strain>
    </source>
</reference>
<name>A0ACA9QBW7_9GLOM</name>
<protein>
    <submittedName>
        <fullName evidence="1">26132_t:CDS:1</fullName>
    </submittedName>
</protein>
<feature type="non-terminal residue" evidence="1">
    <location>
        <position position="182"/>
    </location>
</feature>
<accession>A0ACA9QBW7</accession>
<evidence type="ECO:0000313" key="1">
    <source>
        <dbReference type="EMBL" id="CAG8744830.1"/>
    </source>
</evidence>
<comment type="caution">
    <text evidence="1">The sequence shown here is derived from an EMBL/GenBank/DDBJ whole genome shotgun (WGS) entry which is preliminary data.</text>
</comment>
<organism evidence="1 2">
    <name type="scientific">Racocetra persica</name>
    <dbReference type="NCBI Taxonomy" id="160502"/>
    <lineage>
        <taxon>Eukaryota</taxon>
        <taxon>Fungi</taxon>
        <taxon>Fungi incertae sedis</taxon>
        <taxon>Mucoromycota</taxon>
        <taxon>Glomeromycotina</taxon>
        <taxon>Glomeromycetes</taxon>
        <taxon>Diversisporales</taxon>
        <taxon>Gigasporaceae</taxon>
        <taxon>Racocetra</taxon>
    </lineage>
</organism>
<dbReference type="EMBL" id="CAJVQC010030182">
    <property type="protein sequence ID" value="CAG8744830.1"/>
    <property type="molecule type" value="Genomic_DNA"/>
</dbReference>
<proteinExistence type="predicted"/>
<sequence length="182" mass="21320">MSDTNLSKNNLEEICRGLRISTEGTKAELVQRIRDYSSAENRMRPEQTVKSKRDTYLVNEEDGSVGSEYPNEVNEVYENNSQMQTLRELIQKSRRKTKIPRSRFATPQDEEGQSSQHHLVEDTYETLRNVRKRRLHEEDENESTQTLGQKMLLEFKKLENAVLDFNNRLNSVAAQVQDTRQR</sequence>
<evidence type="ECO:0000313" key="2">
    <source>
        <dbReference type="Proteomes" id="UP000789920"/>
    </source>
</evidence>
<keyword evidence="2" id="KW-1185">Reference proteome</keyword>
<dbReference type="Proteomes" id="UP000789920">
    <property type="component" value="Unassembled WGS sequence"/>
</dbReference>
<gene>
    <name evidence="1" type="ORF">RPERSI_LOCUS13545</name>
</gene>